<dbReference type="EMBL" id="JBHLUD010000002">
    <property type="protein sequence ID" value="MFC0541687.1"/>
    <property type="molecule type" value="Genomic_DNA"/>
</dbReference>
<proteinExistence type="predicted"/>
<dbReference type="InterPro" id="IPR029475">
    <property type="entry name" value="DUF6807"/>
</dbReference>
<gene>
    <name evidence="1" type="ORF">ACFFH7_09355</name>
</gene>
<evidence type="ECO:0000313" key="2">
    <source>
        <dbReference type="Proteomes" id="UP001589810"/>
    </source>
</evidence>
<comment type="caution">
    <text evidence="1">The sequence shown here is derived from an EMBL/GenBank/DDBJ whole genome shotgun (WGS) entry which is preliminary data.</text>
</comment>
<dbReference type="Pfam" id="PF14100">
    <property type="entry name" value="DUF6807"/>
    <property type="match status" value="1"/>
</dbReference>
<accession>A0ABV6MNB4</accession>
<dbReference type="Proteomes" id="UP001589810">
    <property type="component" value="Unassembled WGS sequence"/>
</dbReference>
<organism evidence="1 2">
    <name type="scientific">Kutzneria chonburiensis</name>
    <dbReference type="NCBI Taxonomy" id="1483604"/>
    <lineage>
        <taxon>Bacteria</taxon>
        <taxon>Bacillati</taxon>
        <taxon>Actinomycetota</taxon>
        <taxon>Actinomycetes</taxon>
        <taxon>Pseudonocardiales</taxon>
        <taxon>Pseudonocardiaceae</taxon>
        <taxon>Kutzneria</taxon>
    </lineage>
</organism>
<dbReference type="RefSeq" id="WP_273942280.1">
    <property type="nucleotide sequence ID" value="NZ_CP097263.1"/>
</dbReference>
<evidence type="ECO:0000313" key="1">
    <source>
        <dbReference type="EMBL" id="MFC0541687.1"/>
    </source>
</evidence>
<sequence>MTPVVLRVGDSAVAEYVVDAEIDPLLAPRPYLHPVRTRAGTVVTDLRPADHPWHLGAGVAMPDVAGANLWGGRTYVAGQGYVWLPDHGRIEHIAWREQTSGAVTHDLAWRGPQGSTLLAERRTVRAVGTTSGWRLTFALRLTNPGDAAVELRSPAVNGRGDGAGYGGFFWRLPPTADLSLASGPLRSERDINGSAWPSLTVRGQAAGGRYALTFSGLAGDDRWFVRAAEYPAIGFAFAFEQPLVIPPTETIQRIYSVMVSDG</sequence>
<protein>
    <submittedName>
        <fullName evidence="1">PmoA family protein</fullName>
    </submittedName>
</protein>
<keyword evidence="2" id="KW-1185">Reference proteome</keyword>
<reference evidence="1 2" key="1">
    <citation type="submission" date="2024-09" db="EMBL/GenBank/DDBJ databases">
        <authorList>
            <person name="Sun Q."/>
            <person name="Mori K."/>
        </authorList>
    </citation>
    <scope>NUCLEOTIDE SEQUENCE [LARGE SCALE GENOMIC DNA]</scope>
    <source>
        <strain evidence="1 2">TBRC 1432</strain>
    </source>
</reference>
<name>A0ABV6MNB4_9PSEU</name>